<protein>
    <submittedName>
        <fullName evidence="1">Uncharacterized protein</fullName>
    </submittedName>
</protein>
<reference evidence="1" key="1">
    <citation type="submission" date="2020-05" db="EMBL/GenBank/DDBJ databases">
        <authorList>
            <person name="Chiriac C."/>
            <person name="Salcher M."/>
            <person name="Ghai R."/>
            <person name="Kavagutti S V."/>
        </authorList>
    </citation>
    <scope>NUCLEOTIDE SEQUENCE</scope>
</reference>
<evidence type="ECO:0000313" key="1">
    <source>
        <dbReference type="EMBL" id="CAB4192877.1"/>
    </source>
</evidence>
<name>A0A6J5REX9_9CAUD</name>
<organism evidence="1">
    <name type="scientific">uncultured Caudovirales phage</name>
    <dbReference type="NCBI Taxonomy" id="2100421"/>
    <lineage>
        <taxon>Viruses</taxon>
        <taxon>Duplodnaviria</taxon>
        <taxon>Heunggongvirae</taxon>
        <taxon>Uroviricota</taxon>
        <taxon>Caudoviricetes</taxon>
        <taxon>Peduoviridae</taxon>
        <taxon>Maltschvirus</taxon>
        <taxon>Maltschvirus maltsch</taxon>
    </lineage>
</organism>
<proteinExistence type="predicted"/>
<dbReference type="EMBL" id="LR797181">
    <property type="protein sequence ID" value="CAB4192877.1"/>
    <property type="molecule type" value="Genomic_DNA"/>
</dbReference>
<accession>A0A6J5REX9</accession>
<sequence length="57" mass="6787">MNIDLAPEEYSLILDLLQDTIRPKQTKESLELERRNLVQKLTRSLDPNWAYFLWPNG</sequence>
<gene>
    <name evidence="1" type="ORF">UFOVP1244_114</name>
</gene>